<accession>A0A832ZVD2</accession>
<reference evidence="2" key="1">
    <citation type="journal article" date="2020" name="ISME J.">
        <title>Gammaproteobacteria mediating utilization of methyl-, sulfur- and petroleum organic compounds in deep ocean hydrothermal plumes.</title>
        <authorList>
            <person name="Zhou Z."/>
            <person name="Liu Y."/>
            <person name="Pan J."/>
            <person name="Cron B.R."/>
            <person name="Toner B.M."/>
            <person name="Anantharaman K."/>
            <person name="Breier J.A."/>
            <person name="Dick G.J."/>
            <person name="Li M."/>
        </authorList>
    </citation>
    <scope>NUCLEOTIDE SEQUENCE</scope>
    <source>
        <strain evidence="2">SZUA-1515</strain>
    </source>
</reference>
<dbReference type="InterPro" id="IPR050256">
    <property type="entry name" value="Glycosyltransferase_2"/>
</dbReference>
<evidence type="ECO:0000313" key="2">
    <source>
        <dbReference type="EMBL" id="HIQ29546.1"/>
    </source>
</evidence>
<gene>
    <name evidence="2" type="ORF">EYH45_03180</name>
</gene>
<protein>
    <submittedName>
        <fullName evidence="2">Glycosyltransferase</fullName>
    </submittedName>
</protein>
<dbReference type="AlphaFoldDB" id="A0A832ZVD2"/>
<dbReference type="CDD" id="cd04179">
    <property type="entry name" value="DPM_DPG-synthase_like"/>
    <property type="match status" value="1"/>
</dbReference>
<dbReference type="Pfam" id="PF00535">
    <property type="entry name" value="Glycos_transf_2"/>
    <property type="match status" value="1"/>
</dbReference>
<evidence type="ECO:0000259" key="1">
    <source>
        <dbReference type="Pfam" id="PF00535"/>
    </source>
</evidence>
<dbReference type="PANTHER" id="PTHR48090">
    <property type="entry name" value="UNDECAPRENYL-PHOSPHATE 4-DEOXY-4-FORMAMIDO-L-ARABINOSE TRANSFERASE-RELATED"/>
    <property type="match status" value="1"/>
</dbReference>
<keyword evidence="2" id="KW-0808">Transferase</keyword>
<dbReference type="SUPFAM" id="SSF53448">
    <property type="entry name" value="Nucleotide-diphospho-sugar transferases"/>
    <property type="match status" value="1"/>
</dbReference>
<dbReference type="GO" id="GO:0016740">
    <property type="term" value="F:transferase activity"/>
    <property type="evidence" value="ECO:0007669"/>
    <property type="project" value="UniProtKB-KW"/>
</dbReference>
<dbReference type="PANTHER" id="PTHR48090:SF7">
    <property type="entry name" value="RFBJ PROTEIN"/>
    <property type="match status" value="1"/>
</dbReference>
<dbReference type="Proteomes" id="UP000608579">
    <property type="component" value="Unassembled WGS sequence"/>
</dbReference>
<dbReference type="InterPro" id="IPR001173">
    <property type="entry name" value="Glyco_trans_2-like"/>
</dbReference>
<sequence>MPKRDKLDCVVVMPTLNERESIEYIIDQIRDALKGYRYEIVVVDGRSVDGTDVKAREKGCTVVYQSKRGYGDALRTGFTYVKSFLPARAVVMMDADSTYDPRDIPRLITPVLKGEADMVVGNRFHMMDKDAMNLVNKLGNKLISAVSYLLLKTRIKDTQSGFRAFRIELLDRLKLRYDGIQVALELIVDAQRSGAKIIDVPVFYRRRRGRSKLNPLKDGIKIVATILKFRIR</sequence>
<comment type="caution">
    <text evidence="2">The sequence shown here is derived from an EMBL/GenBank/DDBJ whole genome shotgun (WGS) entry which is preliminary data.</text>
</comment>
<proteinExistence type="predicted"/>
<name>A0A832ZVD2_CALS0</name>
<evidence type="ECO:0000313" key="3">
    <source>
        <dbReference type="Proteomes" id="UP000608579"/>
    </source>
</evidence>
<feature type="domain" description="Glycosyltransferase 2-like" evidence="1">
    <location>
        <begin position="11"/>
        <end position="172"/>
    </location>
</feature>
<organism evidence="2 3">
    <name type="scientific">Caldiarchaeum subterraneum</name>
    <dbReference type="NCBI Taxonomy" id="311458"/>
    <lineage>
        <taxon>Archaea</taxon>
        <taxon>Nitrososphaerota</taxon>
        <taxon>Candidatus Caldarchaeales</taxon>
        <taxon>Candidatus Caldarchaeaceae</taxon>
        <taxon>Candidatus Caldarchaeum</taxon>
    </lineage>
</organism>
<dbReference type="EMBL" id="DQVM01000062">
    <property type="protein sequence ID" value="HIQ29546.1"/>
    <property type="molecule type" value="Genomic_DNA"/>
</dbReference>
<dbReference type="InterPro" id="IPR029044">
    <property type="entry name" value="Nucleotide-diphossugar_trans"/>
</dbReference>
<dbReference type="Gene3D" id="3.90.550.10">
    <property type="entry name" value="Spore Coat Polysaccharide Biosynthesis Protein SpsA, Chain A"/>
    <property type="match status" value="1"/>
</dbReference>